<dbReference type="InterPro" id="IPR005475">
    <property type="entry name" value="Transketolase-like_Pyr-bd"/>
</dbReference>
<gene>
    <name evidence="10" type="primary">dxs</name>
    <name evidence="12" type="ORF">GBM95_05950</name>
</gene>
<comment type="pathway">
    <text evidence="1 10">Metabolic intermediate biosynthesis; 1-deoxy-D-xylulose 5-phosphate biosynthesis; 1-deoxy-D-xylulose 5-phosphate from D-glyceraldehyde 3-phosphate and pyruvate: step 1/1.</text>
</comment>
<comment type="similarity">
    <text evidence="2 10">Belongs to the transketolase family. DXPS subfamily.</text>
</comment>
<dbReference type="Proteomes" id="UP000430564">
    <property type="component" value="Unassembled WGS sequence"/>
</dbReference>
<feature type="binding site" evidence="10">
    <location>
        <position position="199"/>
    </location>
    <ligand>
        <name>thiamine diphosphate</name>
        <dbReference type="ChEBI" id="CHEBI:58937"/>
    </ligand>
</feature>
<dbReference type="InterPro" id="IPR033248">
    <property type="entry name" value="Transketolase_C"/>
</dbReference>
<evidence type="ECO:0000259" key="11">
    <source>
        <dbReference type="SMART" id="SM00861"/>
    </source>
</evidence>
<accession>A0A6I1EKC1</accession>
<organism evidence="12 13">
    <name type="scientific">Sutterella seckii</name>
    <dbReference type="NCBI Taxonomy" id="1944635"/>
    <lineage>
        <taxon>Bacteria</taxon>
        <taxon>Pseudomonadati</taxon>
        <taxon>Pseudomonadota</taxon>
        <taxon>Betaproteobacteria</taxon>
        <taxon>Burkholderiales</taxon>
        <taxon>Sutterellaceae</taxon>
        <taxon>Sutterella</taxon>
    </lineage>
</organism>
<dbReference type="Pfam" id="PF13292">
    <property type="entry name" value="DXP_synthase_N"/>
    <property type="match status" value="1"/>
</dbReference>
<feature type="domain" description="Transketolase-like pyrimidine-binding" evidence="11">
    <location>
        <begin position="338"/>
        <end position="502"/>
    </location>
</feature>
<dbReference type="CDD" id="cd02007">
    <property type="entry name" value="TPP_DXS"/>
    <property type="match status" value="1"/>
</dbReference>
<evidence type="ECO:0000256" key="9">
    <source>
        <dbReference type="ARBA" id="ARBA00023229"/>
    </source>
</evidence>
<feature type="binding site" evidence="10">
    <location>
        <position position="199"/>
    </location>
    <ligand>
        <name>Mg(2+)</name>
        <dbReference type="ChEBI" id="CHEBI:18420"/>
    </ligand>
</feature>
<dbReference type="GO" id="GO:0005829">
    <property type="term" value="C:cytosol"/>
    <property type="evidence" value="ECO:0007669"/>
    <property type="project" value="TreeGrafter"/>
</dbReference>
<evidence type="ECO:0000256" key="5">
    <source>
        <dbReference type="ARBA" id="ARBA00022723"/>
    </source>
</evidence>
<dbReference type="SMART" id="SM00861">
    <property type="entry name" value="Transket_pyr"/>
    <property type="match status" value="1"/>
</dbReference>
<evidence type="ECO:0000256" key="10">
    <source>
        <dbReference type="HAMAP-Rule" id="MF_00315"/>
    </source>
</evidence>
<feature type="binding site" evidence="10">
    <location>
        <begin position="169"/>
        <end position="170"/>
    </location>
    <ligand>
        <name>thiamine diphosphate</name>
        <dbReference type="ChEBI" id="CHEBI:58937"/>
    </ligand>
</feature>
<dbReference type="SUPFAM" id="SSF52518">
    <property type="entry name" value="Thiamin diphosphate-binding fold (THDP-binding)"/>
    <property type="match status" value="2"/>
</dbReference>
<dbReference type="PANTHER" id="PTHR43322:SF5">
    <property type="entry name" value="1-DEOXY-D-XYLULOSE-5-PHOSPHATE SYNTHASE, CHLOROPLASTIC"/>
    <property type="match status" value="1"/>
</dbReference>
<evidence type="ECO:0000313" key="13">
    <source>
        <dbReference type="Proteomes" id="UP000430564"/>
    </source>
</evidence>
<keyword evidence="9 10" id="KW-0414">Isoprene biosynthesis</keyword>
<dbReference type="InterPro" id="IPR005477">
    <property type="entry name" value="Dxylulose-5-P_synthase"/>
</dbReference>
<evidence type="ECO:0000256" key="8">
    <source>
        <dbReference type="ARBA" id="ARBA00023052"/>
    </source>
</evidence>
<dbReference type="InterPro" id="IPR009014">
    <property type="entry name" value="Transketo_C/PFOR_II"/>
</dbReference>
<dbReference type="InterPro" id="IPR029061">
    <property type="entry name" value="THDP-binding"/>
</dbReference>
<comment type="cofactor">
    <cofactor evidence="10">
        <name>Mg(2+)</name>
        <dbReference type="ChEBI" id="CHEBI:18420"/>
    </cofactor>
    <text evidence="10">Binds 1 Mg(2+) ion per subunit.</text>
</comment>
<dbReference type="EMBL" id="WEHX01000030">
    <property type="protein sequence ID" value="KAB7660461.1"/>
    <property type="molecule type" value="Genomic_DNA"/>
</dbReference>
<dbReference type="HAMAP" id="MF_00315">
    <property type="entry name" value="DXP_synth"/>
    <property type="match status" value="1"/>
</dbReference>
<keyword evidence="8 10" id="KW-0786">Thiamine pyrophosphate</keyword>
<sequence length="648" mass="70125">MFSGTSHKASSSGEIDYSAPMDYPLLDEVTGVDALRKLPVEELPELARELRHFMVRSVAKTGGHLSSSLGAVELAIALHYVFNTPYDRIIWDVGHQAYAHKILTGRREGMAKLRMLNGLSGFPKRSESPFDAFGTAHSSTSISAALGMAVAAHLEGENDRWAIAVIGDGALTGGMAIEALNDAGVWKKGLRLLVIVNDNDCSISPPAGALSKHLAKIVSTRAFNSAREMSKRMMKPIPRLWEVAKLAERQTIGFLSPQSALFSAFDINYYGPVDGHDVESLVSVLKNLREMDRPLVLHVATMKGKGYAPAEADPTLYHGVSPFDPAKGIVKSNAPSKPTYTQVFSRWICDMAAHDKRLYAITPAMREGSGLVEFNRLYPDRYRDVAIAEQHSVTYAAGLACGGMKPVLAIYSTFLQRGLDQLIHDVALQNLPVMFAIDRGGIVGADGATHQGVFDIVELRSVPNMTVMTPSDERETRLMLNTAYFMETPASVRYPRGKGPGVEAGTDFETIPIGVSKTLLRGSKTAFLGFGAMTGVLKPVAEALGGTLIDMRFVKPIDRDAILEAARTHELIVTAEEGALMGGAGDAVMEVLADAGVALPVMRFGIPDEFIEQGTQKEIYELLGLTPQAIEAKVRERLAEIESNKAQA</sequence>
<dbReference type="OrthoDB" id="9803371at2"/>
<feature type="binding site" evidence="10">
    <location>
        <position position="307"/>
    </location>
    <ligand>
        <name>thiamine diphosphate</name>
        <dbReference type="ChEBI" id="CHEBI:58937"/>
    </ligand>
</feature>
<reference evidence="12 13" key="1">
    <citation type="submission" date="2019-10" db="EMBL/GenBank/DDBJ databases">
        <title>Genome diversity of Sutterella seckii.</title>
        <authorList>
            <person name="Chaplin A.V."/>
            <person name="Sokolova S.R."/>
            <person name="Mosin K.A."/>
            <person name="Ivanova E.L."/>
            <person name="Kochetkova T.O."/>
            <person name="Goltsov A.Y."/>
            <person name="Trofimov D.Y."/>
            <person name="Efimov B.A."/>
        </authorList>
    </citation>
    <scope>NUCLEOTIDE SEQUENCE [LARGE SCALE GENOMIC DNA]</scope>
    <source>
        <strain evidence="12 13">ASD393</strain>
    </source>
</reference>
<dbReference type="Gene3D" id="3.40.50.920">
    <property type="match status" value="1"/>
</dbReference>
<evidence type="ECO:0000256" key="1">
    <source>
        <dbReference type="ARBA" id="ARBA00004980"/>
    </source>
</evidence>
<feature type="binding site" evidence="10">
    <location>
        <begin position="136"/>
        <end position="138"/>
    </location>
    <ligand>
        <name>thiamine diphosphate</name>
        <dbReference type="ChEBI" id="CHEBI:58937"/>
    </ligand>
</feature>
<dbReference type="GO" id="GO:0030976">
    <property type="term" value="F:thiamine pyrophosphate binding"/>
    <property type="evidence" value="ECO:0007669"/>
    <property type="project" value="UniProtKB-UniRule"/>
</dbReference>
<dbReference type="GO" id="GO:0016114">
    <property type="term" value="P:terpenoid biosynthetic process"/>
    <property type="evidence" value="ECO:0007669"/>
    <property type="project" value="UniProtKB-UniRule"/>
</dbReference>
<dbReference type="PANTHER" id="PTHR43322">
    <property type="entry name" value="1-D-DEOXYXYLULOSE 5-PHOSPHATE SYNTHASE-RELATED"/>
    <property type="match status" value="1"/>
</dbReference>
<comment type="function">
    <text evidence="10">Catalyzes the acyloin condensation reaction between C atoms 2 and 3 of pyruvate and glyceraldehyde 3-phosphate to yield 1-deoxy-D-xylulose-5-phosphate (DXP).</text>
</comment>
<proteinExistence type="inferred from homology"/>
<feature type="binding site" evidence="10">
    <location>
        <position position="389"/>
    </location>
    <ligand>
        <name>thiamine diphosphate</name>
        <dbReference type="ChEBI" id="CHEBI:58937"/>
    </ligand>
</feature>
<evidence type="ECO:0000256" key="6">
    <source>
        <dbReference type="ARBA" id="ARBA00022842"/>
    </source>
</evidence>
<dbReference type="CDD" id="cd07033">
    <property type="entry name" value="TPP_PYR_DXS_TK_like"/>
    <property type="match status" value="1"/>
</dbReference>
<dbReference type="FunFam" id="3.40.50.970:FF:000005">
    <property type="entry name" value="1-deoxy-D-xylulose-5-phosphate synthase"/>
    <property type="match status" value="1"/>
</dbReference>
<dbReference type="GO" id="GO:0008661">
    <property type="term" value="F:1-deoxy-D-xylulose-5-phosphate synthase activity"/>
    <property type="evidence" value="ECO:0007669"/>
    <property type="project" value="UniProtKB-UniRule"/>
</dbReference>
<comment type="caution">
    <text evidence="12">The sequence shown here is derived from an EMBL/GenBank/DDBJ whole genome shotgun (WGS) entry which is preliminary data.</text>
</comment>
<dbReference type="Pfam" id="PF02779">
    <property type="entry name" value="Transket_pyr"/>
    <property type="match status" value="1"/>
</dbReference>
<evidence type="ECO:0000256" key="2">
    <source>
        <dbReference type="ARBA" id="ARBA00011081"/>
    </source>
</evidence>
<dbReference type="UniPathway" id="UPA00064">
    <property type="reaction ID" value="UER00091"/>
</dbReference>
<dbReference type="GO" id="GO:0019288">
    <property type="term" value="P:isopentenyl diphosphate biosynthetic process, methylerythritol 4-phosphate pathway"/>
    <property type="evidence" value="ECO:0007669"/>
    <property type="project" value="TreeGrafter"/>
</dbReference>
<dbReference type="Pfam" id="PF02780">
    <property type="entry name" value="Transketolase_C"/>
    <property type="match status" value="1"/>
</dbReference>
<dbReference type="NCBIfam" id="TIGR00204">
    <property type="entry name" value="dxs"/>
    <property type="match status" value="1"/>
</dbReference>
<evidence type="ECO:0000256" key="3">
    <source>
        <dbReference type="ARBA" id="ARBA00011738"/>
    </source>
</evidence>
<dbReference type="AlphaFoldDB" id="A0A6I1EKC1"/>
<comment type="catalytic activity">
    <reaction evidence="10">
        <text>D-glyceraldehyde 3-phosphate + pyruvate + H(+) = 1-deoxy-D-xylulose 5-phosphate + CO2</text>
        <dbReference type="Rhea" id="RHEA:12605"/>
        <dbReference type="ChEBI" id="CHEBI:15361"/>
        <dbReference type="ChEBI" id="CHEBI:15378"/>
        <dbReference type="ChEBI" id="CHEBI:16526"/>
        <dbReference type="ChEBI" id="CHEBI:57792"/>
        <dbReference type="ChEBI" id="CHEBI:59776"/>
        <dbReference type="EC" id="2.2.1.7"/>
    </reaction>
</comment>
<evidence type="ECO:0000256" key="7">
    <source>
        <dbReference type="ARBA" id="ARBA00022977"/>
    </source>
</evidence>
<feature type="binding site" evidence="10">
    <location>
        <position position="168"/>
    </location>
    <ligand>
        <name>Mg(2+)</name>
        <dbReference type="ChEBI" id="CHEBI:18420"/>
    </ligand>
</feature>
<keyword evidence="7 10" id="KW-0784">Thiamine biosynthesis</keyword>
<dbReference type="GO" id="GO:0000287">
    <property type="term" value="F:magnesium ion binding"/>
    <property type="evidence" value="ECO:0007669"/>
    <property type="project" value="UniProtKB-UniRule"/>
</dbReference>
<evidence type="ECO:0000256" key="4">
    <source>
        <dbReference type="ARBA" id="ARBA00022679"/>
    </source>
</evidence>
<evidence type="ECO:0000313" key="12">
    <source>
        <dbReference type="EMBL" id="KAB7660461.1"/>
    </source>
</evidence>
<keyword evidence="5 10" id="KW-0479">Metal-binding</keyword>
<comment type="cofactor">
    <cofactor evidence="10">
        <name>thiamine diphosphate</name>
        <dbReference type="ChEBI" id="CHEBI:58937"/>
    </cofactor>
    <text evidence="10">Binds 1 thiamine pyrophosphate per subunit.</text>
</comment>
<dbReference type="GO" id="GO:0009228">
    <property type="term" value="P:thiamine biosynthetic process"/>
    <property type="evidence" value="ECO:0007669"/>
    <property type="project" value="UniProtKB-UniRule"/>
</dbReference>
<name>A0A6I1EKC1_9BURK</name>
<keyword evidence="4 10" id="KW-0808">Transferase</keyword>
<comment type="subunit">
    <text evidence="3 10">Homodimer.</text>
</comment>
<protein>
    <recommendedName>
        <fullName evidence="10">1-deoxy-D-xylulose-5-phosphate synthase</fullName>
        <ecNumber evidence="10">2.2.1.7</ecNumber>
    </recommendedName>
    <alternativeName>
        <fullName evidence="10">1-deoxyxylulose-5-phosphate synthase</fullName>
        <shortName evidence="10">DXP synthase</shortName>
        <shortName evidence="10">DXPS</shortName>
    </alternativeName>
</protein>
<dbReference type="NCBIfam" id="NF003933">
    <property type="entry name" value="PRK05444.2-2"/>
    <property type="match status" value="1"/>
</dbReference>
<keyword evidence="6 10" id="KW-0460">Magnesium</keyword>
<dbReference type="SUPFAM" id="SSF52922">
    <property type="entry name" value="TK C-terminal domain-like"/>
    <property type="match status" value="1"/>
</dbReference>
<dbReference type="Gene3D" id="3.40.50.970">
    <property type="match status" value="2"/>
</dbReference>
<feature type="binding site" evidence="10">
    <location>
        <position position="95"/>
    </location>
    <ligand>
        <name>thiamine diphosphate</name>
        <dbReference type="ChEBI" id="CHEBI:58937"/>
    </ligand>
</feature>
<dbReference type="EC" id="2.2.1.7" evidence="10"/>